<dbReference type="Proteomes" id="UP000316426">
    <property type="component" value="Chromosome"/>
</dbReference>
<dbReference type="Pfam" id="PF01408">
    <property type="entry name" value="GFO_IDH_MocA"/>
    <property type="match status" value="1"/>
</dbReference>
<gene>
    <name evidence="3" type="primary">iolG_2</name>
    <name evidence="3" type="ORF">Spa11_25950</name>
</gene>
<sequence length="483" mass="53281">MPIHRRDFLSATAAVAGLTMTGVHAFGAASKKAADLRVAVVGVKGRGREHLRSLGKNAVGLCDVDSDVLERIGQEHQERNGVKAAKFADFREMLEKADIDAVSIATPNHTHCQIAIAAIEAGKDVYCEKPISHDVWEGRQLVAASRKHNRIVQCGTQSRSSKSLMDAVAWVNSGALGKIEYALGTCYKPRPPIGKLDQPLEIPESIDYDLWCGPREKRELYRPQLHYDWHWDFNTGNGDMGNQGIHQMDIARWFLGEDTLSPRVISIGGRLGYDDAGDTPNTQVCYFDYEKAPLIFETRGLPRSKEGQKRWGGSMDRYRGTGVGVIIQCEKGHVLVPNYTEATAYDLKGEQVKHWQGGADHHANWLKAIEANDRSLLNADIQEGHLSSSLCHVGGASHQCGEKVATADIANSIAGMPLLSASFDRMLGHLRANEVDVDGEPVLTQGPWLDIDTQTERFTNNGDAEKYFKCPMRKGHEVPDYDA</sequence>
<dbReference type="RefSeq" id="WP_145112759.1">
    <property type="nucleotide sequence ID" value="NZ_CP036349.1"/>
</dbReference>
<keyword evidence="3" id="KW-0560">Oxidoreductase</keyword>
<dbReference type="AlphaFoldDB" id="A0A518K9D0"/>
<dbReference type="InterPro" id="IPR006311">
    <property type="entry name" value="TAT_signal"/>
</dbReference>
<feature type="domain" description="Gfo/Idh/MocA-like oxidoreductase bacterial type C-terminal" evidence="2">
    <location>
        <begin position="198"/>
        <end position="277"/>
    </location>
</feature>
<dbReference type="SUPFAM" id="SSF55347">
    <property type="entry name" value="Glyceraldehyde-3-phosphate dehydrogenase-like, C-terminal domain"/>
    <property type="match status" value="1"/>
</dbReference>
<keyword evidence="4" id="KW-1185">Reference proteome</keyword>
<feature type="domain" description="Gfo/Idh/MocA-like oxidoreductase N-terminal" evidence="1">
    <location>
        <begin position="36"/>
        <end position="155"/>
    </location>
</feature>
<proteinExistence type="predicted"/>
<dbReference type="SUPFAM" id="SSF51735">
    <property type="entry name" value="NAD(P)-binding Rossmann-fold domains"/>
    <property type="match status" value="1"/>
</dbReference>
<evidence type="ECO:0000313" key="4">
    <source>
        <dbReference type="Proteomes" id="UP000316426"/>
    </source>
</evidence>
<dbReference type="InterPro" id="IPR043906">
    <property type="entry name" value="Gfo/Idh/MocA_OxRdtase_bact_C"/>
</dbReference>
<dbReference type="PANTHER" id="PTHR43818">
    <property type="entry name" value="BCDNA.GH03377"/>
    <property type="match status" value="1"/>
</dbReference>
<evidence type="ECO:0000259" key="1">
    <source>
        <dbReference type="Pfam" id="PF01408"/>
    </source>
</evidence>
<dbReference type="PROSITE" id="PS51318">
    <property type="entry name" value="TAT"/>
    <property type="match status" value="1"/>
</dbReference>
<evidence type="ECO:0000259" key="2">
    <source>
        <dbReference type="Pfam" id="PF19051"/>
    </source>
</evidence>
<dbReference type="InterPro" id="IPR050463">
    <property type="entry name" value="Gfo/Idh/MocA_oxidrdct_glycsds"/>
</dbReference>
<name>A0A518K9D0_9BACT</name>
<reference evidence="3 4" key="1">
    <citation type="submission" date="2019-02" db="EMBL/GenBank/DDBJ databases">
        <title>Deep-cultivation of Planctomycetes and their phenomic and genomic characterization uncovers novel biology.</title>
        <authorList>
            <person name="Wiegand S."/>
            <person name="Jogler M."/>
            <person name="Boedeker C."/>
            <person name="Pinto D."/>
            <person name="Vollmers J."/>
            <person name="Rivas-Marin E."/>
            <person name="Kohn T."/>
            <person name="Peeters S.H."/>
            <person name="Heuer A."/>
            <person name="Rast P."/>
            <person name="Oberbeckmann S."/>
            <person name="Bunk B."/>
            <person name="Jeske O."/>
            <person name="Meyerdierks A."/>
            <person name="Storesund J.E."/>
            <person name="Kallscheuer N."/>
            <person name="Luecker S."/>
            <person name="Lage O.M."/>
            <person name="Pohl T."/>
            <person name="Merkel B.J."/>
            <person name="Hornburger P."/>
            <person name="Mueller R.-W."/>
            <person name="Bruemmer F."/>
            <person name="Labrenz M."/>
            <person name="Spormann A.M."/>
            <person name="Op den Camp H."/>
            <person name="Overmann J."/>
            <person name="Amann R."/>
            <person name="Jetten M.S.M."/>
            <person name="Mascher T."/>
            <person name="Medema M.H."/>
            <person name="Devos D.P."/>
            <person name="Kaster A.-K."/>
            <person name="Ovreas L."/>
            <person name="Rohde M."/>
            <person name="Galperin M.Y."/>
            <person name="Jogler C."/>
        </authorList>
    </citation>
    <scope>NUCLEOTIDE SEQUENCE [LARGE SCALE GENOMIC DNA]</scope>
    <source>
        <strain evidence="3 4">Spa11</strain>
    </source>
</reference>
<evidence type="ECO:0000313" key="3">
    <source>
        <dbReference type="EMBL" id="QDV74392.1"/>
    </source>
</evidence>
<dbReference type="Pfam" id="PF19051">
    <property type="entry name" value="GFO_IDH_MocA_C2"/>
    <property type="match status" value="1"/>
</dbReference>
<protein>
    <submittedName>
        <fullName evidence="3">Inositol 2-dehydrogenase</fullName>
        <ecNumber evidence="3">1.1.1.18</ecNumber>
    </submittedName>
</protein>
<dbReference type="EMBL" id="CP036349">
    <property type="protein sequence ID" value="QDV74392.1"/>
    <property type="molecule type" value="Genomic_DNA"/>
</dbReference>
<dbReference type="PANTHER" id="PTHR43818:SF5">
    <property type="entry name" value="OXIDOREDUCTASE FAMILY PROTEIN"/>
    <property type="match status" value="1"/>
</dbReference>
<dbReference type="GO" id="GO:0000166">
    <property type="term" value="F:nucleotide binding"/>
    <property type="evidence" value="ECO:0007669"/>
    <property type="project" value="InterPro"/>
</dbReference>
<organism evidence="3 4">
    <name type="scientific">Botrimarina mediterranea</name>
    <dbReference type="NCBI Taxonomy" id="2528022"/>
    <lineage>
        <taxon>Bacteria</taxon>
        <taxon>Pseudomonadati</taxon>
        <taxon>Planctomycetota</taxon>
        <taxon>Planctomycetia</taxon>
        <taxon>Pirellulales</taxon>
        <taxon>Lacipirellulaceae</taxon>
        <taxon>Botrimarina</taxon>
    </lineage>
</organism>
<dbReference type="EC" id="1.1.1.18" evidence="3"/>
<accession>A0A518K9D0</accession>
<dbReference type="Gene3D" id="3.30.360.10">
    <property type="entry name" value="Dihydrodipicolinate Reductase, domain 2"/>
    <property type="match status" value="1"/>
</dbReference>
<dbReference type="InterPro" id="IPR036291">
    <property type="entry name" value="NAD(P)-bd_dom_sf"/>
</dbReference>
<dbReference type="InterPro" id="IPR000683">
    <property type="entry name" value="Gfo/Idh/MocA-like_OxRdtase_N"/>
</dbReference>
<dbReference type="GO" id="GO:0050112">
    <property type="term" value="F:inositol 2-dehydrogenase (NAD+) activity"/>
    <property type="evidence" value="ECO:0007669"/>
    <property type="project" value="UniProtKB-EC"/>
</dbReference>
<dbReference type="Gene3D" id="3.40.50.720">
    <property type="entry name" value="NAD(P)-binding Rossmann-like Domain"/>
    <property type="match status" value="1"/>
</dbReference>
<dbReference type="KEGG" id="bmei:Spa11_25950"/>